<evidence type="ECO:0000313" key="2">
    <source>
        <dbReference type="Proteomes" id="UP000248557"/>
    </source>
</evidence>
<name>A0A328Q8M4_9EURY</name>
<dbReference type="EMBL" id="NGJK01000037">
    <property type="protein sequence ID" value="RAP03169.1"/>
    <property type="molecule type" value="Genomic_DNA"/>
</dbReference>
<sequence>MLLTCEVCKKEFDHTNAGECDCGYDCGGASVKCPECGFDVDVPEELKDEIIKFREENSVFTKTERLLEKEGLLDKK</sequence>
<reference evidence="1 2" key="1">
    <citation type="submission" date="2017-05" db="EMBL/GenBank/DDBJ databases">
        <title>Host range expansion of the Methanosphaera genus to humans and monogastric animals involves recent and extensive reduction in genome content.</title>
        <authorList>
            <person name="Hoedt E.C."/>
            <person name="Volmer J.G."/>
            <person name="Parks D.H."/>
            <person name="Rosewarne C.P."/>
            <person name="Denman S.E."/>
            <person name="Mcsweeney C.S."/>
            <person name="O Cuiv P."/>
            <person name="Hugenholtz P."/>
            <person name="Tyson G.W."/>
            <person name="Morrison M."/>
        </authorList>
    </citation>
    <scope>NUCLEOTIDE SEQUENCE [LARGE SCALE GENOMIC DNA]</scope>
    <source>
        <strain evidence="1 2">PA5</strain>
    </source>
</reference>
<gene>
    <name evidence="1" type="ORF">CA615_03730</name>
</gene>
<accession>A0A328Q8M4</accession>
<protein>
    <submittedName>
        <fullName evidence="1">Uncharacterized protein</fullName>
    </submittedName>
</protein>
<dbReference type="AlphaFoldDB" id="A0A328Q8M4"/>
<evidence type="ECO:0000313" key="1">
    <source>
        <dbReference type="EMBL" id="RAP03169.1"/>
    </source>
</evidence>
<comment type="caution">
    <text evidence="1">The sequence shown here is derived from an EMBL/GenBank/DDBJ whole genome shotgun (WGS) entry which is preliminary data.</text>
</comment>
<organism evidence="1 2">
    <name type="scientific">Methanosphaera stadtmanae</name>
    <dbReference type="NCBI Taxonomy" id="2317"/>
    <lineage>
        <taxon>Archaea</taxon>
        <taxon>Methanobacteriati</taxon>
        <taxon>Methanobacteriota</taxon>
        <taxon>Methanomada group</taxon>
        <taxon>Methanobacteria</taxon>
        <taxon>Methanobacteriales</taxon>
        <taxon>Methanobacteriaceae</taxon>
        <taxon>Methanosphaera</taxon>
    </lineage>
</organism>
<proteinExistence type="predicted"/>
<dbReference type="RefSeq" id="WP_011406352.1">
    <property type="nucleotide sequence ID" value="NZ_CATZNA010000101.1"/>
</dbReference>
<dbReference type="Proteomes" id="UP000248557">
    <property type="component" value="Unassembled WGS sequence"/>
</dbReference>
<dbReference type="GeneID" id="3854782"/>